<comment type="caution">
    <text evidence="13">The sequence shown here is derived from an EMBL/GenBank/DDBJ whole genome shotgun (WGS) entry which is preliminary data.</text>
</comment>
<keyword evidence="2" id="KW-0479">Metal-binding</keyword>
<evidence type="ECO:0000256" key="2">
    <source>
        <dbReference type="ARBA" id="ARBA00022723"/>
    </source>
</evidence>
<feature type="compositionally biased region" description="Polar residues" evidence="10">
    <location>
        <begin position="1752"/>
        <end position="1761"/>
    </location>
</feature>
<dbReference type="SMART" id="SM00355">
    <property type="entry name" value="ZnF_C2H2"/>
    <property type="match status" value="10"/>
</dbReference>
<dbReference type="InterPro" id="IPR013087">
    <property type="entry name" value="Znf_C2H2_type"/>
</dbReference>
<feature type="region of interest" description="Disordered" evidence="10">
    <location>
        <begin position="93"/>
        <end position="178"/>
    </location>
</feature>
<feature type="compositionally biased region" description="Basic and acidic residues" evidence="10">
    <location>
        <begin position="117"/>
        <end position="169"/>
    </location>
</feature>
<feature type="compositionally biased region" description="Low complexity" evidence="10">
    <location>
        <begin position="2058"/>
        <end position="2067"/>
    </location>
</feature>
<feature type="domain" description="PHD-type" evidence="11">
    <location>
        <begin position="2205"/>
        <end position="2256"/>
    </location>
</feature>
<gene>
    <name evidence="13" type="ORF">PR048_009715</name>
</gene>
<feature type="compositionally biased region" description="Basic and acidic residues" evidence="10">
    <location>
        <begin position="745"/>
        <end position="760"/>
    </location>
</feature>
<evidence type="ECO:0000313" key="13">
    <source>
        <dbReference type="EMBL" id="KAJ8890207.1"/>
    </source>
</evidence>
<evidence type="ECO:0000256" key="1">
    <source>
        <dbReference type="ARBA" id="ARBA00004123"/>
    </source>
</evidence>
<dbReference type="EMBL" id="JARBHB010000003">
    <property type="protein sequence ID" value="KAJ8890207.1"/>
    <property type="molecule type" value="Genomic_DNA"/>
</dbReference>
<dbReference type="InterPro" id="IPR013083">
    <property type="entry name" value="Znf_RING/FYVE/PHD"/>
</dbReference>
<evidence type="ECO:0000256" key="9">
    <source>
        <dbReference type="PROSITE-ProRule" id="PRU00042"/>
    </source>
</evidence>
<dbReference type="InterPro" id="IPR011011">
    <property type="entry name" value="Znf_FYVE_PHD"/>
</dbReference>
<dbReference type="InterPro" id="IPR019786">
    <property type="entry name" value="Zinc_finger_PHD-type_CS"/>
</dbReference>
<evidence type="ECO:0000259" key="12">
    <source>
        <dbReference type="PROSITE" id="PS50157"/>
    </source>
</evidence>
<dbReference type="SMART" id="SM00249">
    <property type="entry name" value="PHD"/>
    <property type="match status" value="1"/>
</dbReference>
<dbReference type="PROSITE" id="PS00028">
    <property type="entry name" value="ZINC_FINGER_C2H2_1"/>
    <property type="match status" value="4"/>
</dbReference>
<reference evidence="13 14" key="1">
    <citation type="submission" date="2023-02" db="EMBL/GenBank/DDBJ databases">
        <title>LHISI_Scaffold_Assembly.</title>
        <authorList>
            <person name="Stuart O.P."/>
            <person name="Cleave R."/>
            <person name="Magrath M.J.L."/>
            <person name="Mikheyev A.S."/>
        </authorList>
    </citation>
    <scope>NUCLEOTIDE SEQUENCE [LARGE SCALE GENOMIC DNA]</scope>
    <source>
        <strain evidence="13">Daus_M_001</strain>
        <tissue evidence="13">Leg muscle</tissue>
    </source>
</reference>
<feature type="compositionally biased region" description="Basic and acidic residues" evidence="10">
    <location>
        <begin position="1065"/>
        <end position="1084"/>
    </location>
</feature>
<feature type="compositionally biased region" description="Polar residues" evidence="10">
    <location>
        <begin position="782"/>
        <end position="795"/>
    </location>
</feature>
<feature type="region of interest" description="Disordered" evidence="10">
    <location>
        <begin position="29"/>
        <end position="51"/>
    </location>
</feature>
<dbReference type="InterPro" id="IPR019787">
    <property type="entry name" value="Znf_PHD-finger"/>
</dbReference>
<feature type="domain" description="C2H2-type" evidence="12">
    <location>
        <begin position="1448"/>
        <end position="1475"/>
    </location>
</feature>
<keyword evidence="5" id="KW-0862">Zinc</keyword>
<feature type="compositionally biased region" description="Basic and acidic residues" evidence="10">
    <location>
        <begin position="1862"/>
        <end position="1873"/>
    </location>
</feature>
<organism evidence="13 14">
    <name type="scientific">Dryococelus australis</name>
    <dbReference type="NCBI Taxonomy" id="614101"/>
    <lineage>
        <taxon>Eukaryota</taxon>
        <taxon>Metazoa</taxon>
        <taxon>Ecdysozoa</taxon>
        <taxon>Arthropoda</taxon>
        <taxon>Hexapoda</taxon>
        <taxon>Insecta</taxon>
        <taxon>Pterygota</taxon>
        <taxon>Neoptera</taxon>
        <taxon>Polyneoptera</taxon>
        <taxon>Phasmatodea</taxon>
        <taxon>Verophasmatodea</taxon>
        <taxon>Anareolatae</taxon>
        <taxon>Phasmatidae</taxon>
        <taxon>Eurycanthinae</taxon>
        <taxon>Dryococelus</taxon>
    </lineage>
</organism>
<dbReference type="PANTHER" id="PTHR24388">
    <property type="entry name" value="ZINC FINGER PROTEIN"/>
    <property type="match status" value="1"/>
</dbReference>
<evidence type="ECO:0000256" key="8">
    <source>
        <dbReference type="ARBA" id="ARBA00037948"/>
    </source>
</evidence>
<comment type="subcellular location">
    <subcellularLocation>
        <location evidence="1">Nucleus</location>
    </subcellularLocation>
</comment>
<feature type="compositionally biased region" description="Acidic residues" evidence="10">
    <location>
        <begin position="1912"/>
        <end position="1923"/>
    </location>
</feature>
<dbReference type="InterPro" id="IPR036236">
    <property type="entry name" value="Znf_C2H2_sf"/>
</dbReference>
<protein>
    <submittedName>
        <fullName evidence="13">Uncharacterized protein</fullName>
    </submittedName>
</protein>
<feature type="region of interest" description="Disordered" evidence="10">
    <location>
        <begin position="1717"/>
        <end position="1926"/>
    </location>
</feature>
<name>A0ABQ9I0N3_9NEOP</name>
<dbReference type="InterPro" id="IPR050527">
    <property type="entry name" value="Snail/Krueppel_Znf"/>
</dbReference>
<keyword evidence="7" id="KW-0539">Nucleus</keyword>
<comment type="similarity">
    <text evidence="8">Belongs to the snail C2H2-type zinc-finger protein family.</text>
</comment>
<keyword evidence="14" id="KW-1185">Reference proteome</keyword>
<dbReference type="PROSITE" id="PS50016">
    <property type="entry name" value="ZF_PHD_2"/>
    <property type="match status" value="1"/>
</dbReference>
<feature type="compositionally biased region" description="Basic and acidic residues" evidence="10">
    <location>
        <begin position="796"/>
        <end position="817"/>
    </location>
</feature>
<feature type="compositionally biased region" description="Polar residues" evidence="10">
    <location>
        <begin position="2095"/>
        <end position="2127"/>
    </location>
</feature>
<feature type="compositionally biased region" description="Basic and acidic residues" evidence="10">
    <location>
        <begin position="970"/>
        <end position="984"/>
    </location>
</feature>
<feature type="region of interest" description="Disordered" evidence="10">
    <location>
        <begin position="916"/>
        <end position="1138"/>
    </location>
</feature>
<evidence type="ECO:0000256" key="5">
    <source>
        <dbReference type="ARBA" id="ARBA00022833"/>
    </source>
</evidence>
<dbReference type="PROSITE" id="PS01359">
    <property type="entry name" value="ZF_PHD_1"/>
    <property type="match status" value="1"/>
</dbReference>
<feature type="compositionally biased region" description="Basic and acidic residues" evidence="10">
    <location>
        <begin position="1729"/>
        <end position="1749"/>
    </location>
</feature>
<evidence type="ECO:0000259" key="11">
    <source>
        <dbReference type="PROSITE" id="PS50016"/>
    </source>
</evidence>
<feature type="compositionally biased region" description="Acidic residues" evidence="10">
    <location>
        <begin position="2141"/>
        <end position="2152"/>
    </location>
</feature>
<feature type="compositionally biased region" description="Polar residues" evidence="10">
    <location>
        <begin position="2184"/>
        <end position="2194"/>
    </location>
</feature>
<keyword evidence="4 9" id="KW-0863">Zinc-finger</keyword>
<dbReference type="PROSITE" id="PS50157">
    <property type="entry name" value="ZINC_FINGER_C2H2_2"/>
    <property type="match status" value="2"/>
</dbReference>
<evidence type="ECO:0000256" key="10">
    <source>
        <dbReference type="SAM" id="MobiDB-lite"/>
    </source>
</evidence>
<sequence length="2267" mass="253409">MMENGTPVIIEDSNDSEKLHHKDLLTESGILDNSNTSSSSQTITDSVSLDSEDVKVPELSSVIVVEDIAPHETEEISKSHGKINGEVQIYKSNKDCDTDSEPDETNFVKTTESPKTLGEKDTDSSKTSSEHDEALEEDRKSNNELNRKVSDPENKWHGNVTESDKSVYRDDDESEEKLYISDSEVEKELCNEETKSDELVCVANAEAKKVVNLDEPKCVKILSDEDDVPDETFSKEFDSNKNFPRRKFDYVEKDCKESEPYENIYGKDYEPDEKEYNKDSESDERIVDTDFESYKVVRNDDELAGRLKNKELESDQRLFNEISECDKDSECIKKLTGVDTEKTALTIADGIKTRARNNRETKFTPANLQVTTSRKRKRKASPICKDLAQKDSRPTPVDCSVEFKSFKKRLLAQTTPAANVPLTAVAGNNFLASQELERIATPPSSLSYGADSSTRLTEYAQYLGLQPTVKFKCFKCGESGFPSMPALHEHQIVCLKSVKSQSNPKYVVATSQPPSTTTATLSSGTPSTNFRITRKVYLCSACGTYYENWNLFEHMRVVHKRLICLFCLGMFAQADKLSAHLCNIHRMTEKFFQSAEHFMNEFKGSSFLMCCSCEKLFEESSNFFDHNCEQSNGNQLCDACGIHGTCHLTGCKQKVVNKTSQPLPASLTDTIVTSTAANCTNEPQELSTTSKKYLLPSKKKVTGSKEFKHAVTLLDTGTKKNKPQDKEFSDEDYDISDAASFCHVNIHEQPENQNEDDTRMKTYHPKKTSPAVEVNGDKLLTNGANSTTNQSDSDTESVKSLRNISDEDLPKQNEEKSMSSLYKEVASCDSSRSCEFSEQNKDENIQKFTDTIIDDVKRSDSHEPPIVDIKSPEKVNEITSDKINEHNEMDSVGVSKFPETENSLYSLKLESIYEPPENCETGAISSCTQKSDEKAGNDDDGGGVSPTAQLVKTDNDPTDSQPENSTVAPDSEHKTDDVFSKEESPSDENSNTLPEVKFSSHLVETNTSHVDEPIIKSQKCNDGQDVETQADTLDTQIKYNSSGSENDTTHGSIALSSSTDVSSDESEHQDDFPKNENKTHSHVDSEDENVDSDKMSLVVDENGSDDEIESREGNENNLDKSAPEDKLFSTETTKQDTESDLEFKQDSITDTQEVVAKKEIKMEESQGIMHVAENDAPLLELTLDRNIDEISCTELIKECVKVSSASCVYCNHAKKIAVNGKQLLLHVLAEHRFSIVVCSESGELTEVDGFVSKLEKNVDKLQDIYFNIDTYDSSTKVLPRPFDKTYECFHCHFVTASHKELYLHNRKMHQKTILLCIMCKSNFYSYSELLCHICPGIYVSDSNINFRCCLCDIDGLPSAFRLLVHLRKRHNACDVCLETTGDQQKLSNHVWKHKLHHLCYRCGIAYRNKPDITKHLFWKHGTESVLCKRCLQKKWPHVYHFCIPPTTFVCEECSAHFSRAVALKVHKRLHAGDLPYSCEECNECFISKKLLVKHNRKHESVSDKENIVENPPISHVDDYQKILASDGETSKHDKFVKEGASTDNELDMECVQKVTAPTIVKENVDGDLEFKEDSCRGSESVQKEKNEKKNKVVDVYDLPPLNLSSDSDDSDEAEDINKCKTMIAMNEKHESDLENKVNNETCCSDENQQSPQVLDGIWDDFKTYKANLEKQEGLTVGNDTNVQTLADILNVVMLDHDYCGILETSTKTEVPGVSEVAENAEQSLPQSTENRDEAEEKTGDDKNRFDAEHNYCFSNDTSPNETEVKELVSAPEEPSAIPSKKKQKTVKKKQKRSASSSSSDSSSSDSSSCSCGTNCSCSSSSSSSSGSSSSQSSDSDSSSSEGRRRQAARRERRKERAKSKKKVEDTTKFESKLDTPTAAVCGSSPEVEEAATKNNITLDHDENEPTIKESDLETDETETDEDFYDKHPQKLANKLLAEKRNQLLLLAAVAPVNNGTIAATSSSADVSQEIRATGKKLKTKKRRKPQYQQQPTEKKIKVDNLPKQNTSTSFYGSQVPTFTVSSPLPSASNQTSQVTVPTTAPLPQVPYSPNIPHPTPTPSYHSTGSGSETDSKRLSRRRRMPKRFYGDSSDEDGDSTPQRKWQKTPVNESSLPASSPFSYRSGVNSVSEPKRTVSVPLQEKSDDEDVGDDSESEHEMKRSNSDSSNSDSDKGNDQSDLDSDTDNHSVTHTQTTVKSGEDGQQKSDNLYCYCQCPYDEVSEMIACDGKGCAIEWFHFECVGIMVPPKGEWYCPDCRKKLTSRTEQMLHA</sequence>
<dbReference type="CDD" id="cd15505">
    <property type="entry name" value="PHD_ING"/>
    <property type="match status" value="1"/>
</dbReference>
<feature type="domain" description="C2H2-type" evidence="12">
    <location>
        <begin position="1476"/>
        <end position="1503"/>
    </location>
</feature>
<feature type="compositionally biased region" description="Polar residues" evidence="10">
    <location>
        <begin position="1018"/>
        <end position="1055"/>
    </location>
</feature>
<keyword evidence="6" id="KW-0238">DNA-binding</keyword>
<keyword evidence="3" id="KW-0677">Repeat</keyword>
<accession>A0ABQ9I0N3</accession>
<feature type="compositionally biased region" description="Polar residues" evidence="10">
    <location>
        <begin position="2002"/>
        <end position="2038"/>
    </location>
</feature>
<dbReference type="Gene3D" id="3.30.40.10">
    <property type="entry name" value="Zinc/RING finger domain, C3HC4 (zinc finger)"/>
    <property type="match status" value="1"/>
</dbReference>
<dbReference type="PANTHER" id="PTHR24388:SF54">
    <property type="entry name" value="PROTEIN ESCARGOT"/>
    <property type="match status" value="1"/>
</dbReference>
<feature type="compositionally biased region" description="Basic residues" evidence="10">
    <location>
        <begin position="1779"/>
        <end position="1792"/>
    </location>
</feature>
<dbReference type="SUPFAM" id="SSF57667">
    <property type="entry name" value="beta-beta-alpha zinc fingers"/>
    <property type="match status" value="1"/>
</dbReference>
<feature type="compositionally biased region" description="Polar residues" evidence="10">
    <location>
        <begin position="946"/>
        <end position="968"/>
    </location>
</feature>
<feature type="compositionally biased region" description="Basic residues" evidence="10">
    <location>
        <begin position="1845"/>
        <end position="1861"/>
    </location>
</feature>
<evidence type="ECO:0000256" key="4">
    <source>
        <dbReference type="ARBA" id="ARBA00022771"/>
    </source>
</evidence>
<dbReference type="SUPFAM" id="SSF57903">
    <property type="entry name" value="FYVE/PHD zinc finger"/>
    <property type="match status" value="1"/>
</dbReference>
<evidence type="ECO:0000313" key="14">
    <source>
        <dbReference type="Proteomes" id="UP001159363"/>
    </source>
</evidence>
<feature type="compositionally biased region" description="Basic and acidic residues" evidence="10">
    <location>
        <begin position="1110"/>
        <end position="1138"/>
    </location>
</feature>
<dbReference type="InterPro" id="IPR001965">
    <property type="entry name" value="Znf_PHD"/>
</dbReference>
<evidence type="ECO:0000256" key="3">
    <source>
        <dbReference type="ARBA" id="ARBA00022737"/>
    </source>
</evidence>
<feature type="compositionally biased region" description="Pro residues" evidence="10">
    <location>
        <begin position="2043"/>
        <end position="2057"/>
    </location>
</feature>
<feature type="compositionally biased region" description="Low complexity" evidence="10">
    <location>
        <begin position="1793"/>
        <end position="1840"/>
    </location>
</feature>
<dbReference type="Proteomes" id="UP001159363">
    <property type="component" value="Chromosome 3"/>
</dbReference>
<evidence type="ECO:0000256" key="7">
    <source>
        <dbReference type="ARBA" id="ARBA00023242"/>
    </source>
</evidence>
<proteinExistence type="inferred from homology"/>
<evidence type="ECO:0000256" key="6">
    <source>
        <dbReference type="ARBA" id="ARBA00023125"/>
    </source>
</evidence>
<feature type="region of interest" description="Disordered" evidence="10">
    <location>
        <begin position="745"/>
        <end position="818"/>
    </location>
</feature>
<feature type="region of interest" description="Disordered" evidence="10">
    <location>
        <begin position="1960"/>
        <end position="2199"/>
    </location>
</feature>
<feature type="compositionally biased region" description="Basic and acidic residues" evidence="10">
    <location>
        <begin position="1898"/>
        <end position="1911"/>
    </location>
</feature>
<dbReference type="Gene3D" id="3.30.160.60">
    <property type="entry name" value="Classic Zinc Finger"/>
    <property type="match status" value="2"/>
</dbReference>
<feature type="region of interest" description="Disordered" evidence="10">
    <location>
        <begin position="262"/>
        <end position="283"/>
    </location>
</feature>
<feature type="compositionally biased region" description="Basic residues" evidence="10">
    <location>
        <begin position="1973"/>
        <end position="1985"/>
    </location>
</feature>
<feature type="compositionally biased region" description="Low complexity" evidence="10">
    <location>
        <begin position="29"/>
        <end position="49"/>
    </location>
</feature>